<feature type="compositionally biased region" description="Basic residues" evidence="7">
    <location>
        <begin position="225"/>
        <end position="234"/>
    </location>
</feature>
<evidence type="ECO:0000256" key="4">
    <source>
        <dbReference type="ARBA" id="ARBA00023242"/>
    </source>
</evidence>
<accession>F4R9Y6</accession>
<dbReference type="GeneID" id="18925615"/>
<evidence type="ECO:0000256" key="7">
    <source>
        <dbReference type="SAM" id="MobiDB-lite"/>
    </source>
</evidence>
<dbReference type="SUPFAM" id="SSF88723">
    <property type="entry name" value="PIN domain-like"/>
    <property type="match status" value="1"/>
</dbReference>
<dbReference type="GO" id="GO:0032040">
    <property type="term" value="C:small-subunit processome"/>
    <property type="evidence" value="ECO:0007669"/>
    <property type="project" value="InterPro"/>
</dbReference>
<evidence type="ECO:0000256" key="6">
    <source>
        <dbReference type="ARBA" id="ARBA00038503"/>
    </source>
</evidence>
<dbReference type="AlphaFoldDB" id="F4R9Y6"/>
<feature type="compositionally biased region" description="Polar residues" evidence="7">
    <location>
        <begin position="188"/>
        <end position="218"/>
    </location>
</feature>
<protein>
    <recommendedName>
        <fullName evidence="8">UTP23 sensor motif region domain-containing protein</fullName>
    </recommendedName>
</protein>
<feature type="region of interest" description="Disordered" evidence="7">
    <location>
        <begin position="188"/>
        <end position="295"/>
    </location>
</feature>
<sequence length="295" mass="34106">MKTKRTKANRRTMQIYNTVFSFREPYQVIVDADFMITVMTQKIDLVSRLESVLGGKVKPMITQCTISHLINLAKEGNQIAQEAVNQSRSICERRKCNHWKTKESSIKCIEGIIGFKENKLRYLIATQDFEFRTFLRKNVIGVPILYLNKSGLLLLEDEGPASELKRQEIENQKLHIPKEELELLQSSNSNPTTNLQIINTNQPNSSLTNPETTTITSKSNERLEKKLKKTKKKKEPNPLSIKKKSKKPMSSLTKKFKDSSLVKPNRFKEEKKEEIQKSKRKRNHSKTKKSNSIEN</sequence>
<keyword evidence="2" id="KW-0690">Ribosome biogenesis</keyword>
<dbReference type="Proteomes" id="UP000001072">
    <property type="component" value="Unassembled WGS sequence"/>
</dbReference>
<dbReference type="InterPro" id="IPR029060">
    <property type="entry name" value="PIN-like_dom_sf"/>
</dbReference>
<dbReference type="InterPro" id="IPR057776">
    <property type="entry name" value="UTP23_sensor"/>
</dbReference>
<dbReference type="PANTHER" id="PTHR12416">
    <property type="entry name" value="RRNA-PROCESSING PROTEIN UTP23 HOMOLOG"/>
    <property type="match status" value="1"/>
</dbReference>
<dbReference type="FunCoup" id="F4R9Y6">
    <property type="interactions" value="638"/>
</dbReference>
<gene>
    <name evidence="9" type="ORF">MELLADRAFT_115493</name>
</gene>
<dbReference type="Gene3D" id="3.40.50.1010">
    <property type="entry name" value="5'-nuclease"/>
    <property type="match status" value="1"/>
</dbReference>
<dbReference type="OrthoDB" id="25675at2759"/>
<dbReference type="Pfam" id="PF24779">
    <property type="entry name" value="UTP23_sensor"/>
    <property type="match status" value="1"/>
</dbReference>
<proteinExistence type="inferred from homology"/>
<dbReference type="STRING" id="747676.F4R9Y6"/>
<dbReference type="KEGG" id="mlr:MELLADRAFT_115493"/>
<evidence type="ECO:0000313" key="9">
    <source>
        <dbReference type="EMBL" id="EGG10615.1"/>
    </source>
</evidence>
<name>F4R9Y6_MELLP</name>
<dbReference type="RefSeq" id="XP_007406084.1">
    <property type="nucleotide sequence ID" value="XM_007406022.1"/>
</dbReference>
<evidence type="ECO:0000256" key="5">
    <source>
        <dbReference type="ARBA" id="ARBA00037300"/>
    </source>
</evidence>
<dbReference type="GO" id="GO:0006364">
    <property type="term" value="P:rRNA processing"/>
    <property type="evidence" value="ECO:0007669"/>
    <property type="project" value="UniProtKB-KW"/>
</dbReference>
<keyword evidence="10" id="KW-1185">Reference proteome</keyword>
<dbReference type="VEuPathDB" id="FungiDB:MELLADRAFT_115493"/>
<organism evidence="10">
    <name type="scientific">Melampsora larici-populina (strain 98AG31 / pathotype 3-4-7)</name>
    <name type="common">Poplar leaf rust fungus</name>
    <dbReference type="NCBI Taxonomy" id="747676"/>
    <lineage>
        <taxon>Eukaryota</taxon>
        <taxon>Fungi</taxon>
        <taxon>Dikarya</taxon>
        <taxon>Basidiomycota</taxon>
        <taxon>Pucciniomycotina</taxon>
        <taxon>Pucciniomycetes</taxon>
        <taxon>Pucciniales</taxon>
        <taxon>Melampsoraceae</taxon>
        <taxon>Melampsora</taxon>
    </lineage>
</organism>
<evidence type="ECO:0000313" key="10">
    <source>
        <dbReference type="Proteomes" id="UP000001072"/>
    </source>
</evidence>
<evidence type="ECO:0000256" key="1">
    <source>
        <dbReference type="ARBA" id="ARBA00004604"/>
    </source>
</evidence>
<comment type="subcellular location">
    <subcellularLocation>
        <location evidence="1">Nucleus</location>
        <location evidence="1">Nucleolus</location>
    </subcellularLocation>
</comment>
<keyword evidence="4" id="KW-0539">Nucleus</keyword>
<feature type="domain" description="UTP23 sensor motif region" evidence="8">
    <location>
        <begin position="228"/>
        <end position="246"/>
    </location>
</feature>
<keyword evidence="3" id="KW-0698">rRNA processing</keyword>
<dbReference type="HOGENOM" id="CLU_053567_1_1_1"/>
<feature type="compositionally biased region" description="Basic residues" evidence="7">
    <location>
        <begin position="278"/>
        <end position="289"/>
    </location>
</feature>
<reference evidence="10" key="1">
    <citation type="journal article" date="2011" name="Proc. Natl. Acad. Sci. U.S.A.">
        <title>Obligate biotrophy features unraveled by the genomic analysis of rust fungi.</title>
        <authorList>
            <person name="Duplessis S."/>
            <person name="Cuomo C.A."/>
            <person name="Lin Y.-C."/>
            <person name="Aerts A."/>
            <person name="Tisserant E."/>
            <person name="Veneault-Fourrey C."/>
            <person name="Joly D.L."/>
            <person name="Hacquard S."/>
            <person name="Amselem J."/>
            <person name="Cantarel B.L."/>
            <person name="Chiu R."/>
            <person name="Coutinho P.M."/>
            <person name="Feau N."/>
            <person name="Field M."/>
            <person name="Frey P."/>
            <person name="Gelhaye E."/>
            <person name="Goldberg J."/>
            <person name="Grabherr M.G."/>
            <person name="Kodira C.D."/>
            <person name="Kohler A."/>
            <person name="Kuees U."/>
            <person name="Lindquist E.A."/>
            <person name="Lucas S.M."/>
            <person name="Mago R."/>
            <person name="Mauceli E."/>
            <person name="Morin E."/>
            <person name="Murat C."/>
            <person name="Pangilinan J.L."/>
            <person name="Park R."/>
            <person name="Pearson M."/>
            <person name="Quesneville H."/>
            <person name="Rouhier N."/>
            <person name="Sakthikumar S."/>
            <person name="Salamov A.A."/>
            <person name="Schmutz J."/>
            <person name="Selles B."/>
            <person name="Shapiro H."/>
            <person name="Tanguay P."/>
            <person name="Tuskan G.A."/>
            <person name="Henrissat B."/>
            <person name="Van de Peer Y."/>
            <person name="Rouze P."/>
            <person name="Ellis J.G."/>
            <person name="Dodds P.N."/>
            <person name="Schein J.E."/>
            <person name="Zhong S."/>
            <person name="Hamelin R.C."/>
            <person name="Grigoriev I.V."/>
            <person name="Szabo L.J."/>
            <person name="Martin F."/>
        </authorList>
    </citation>
    <scope>NUCLEOTIDE SEQUENCE [LARGE SCALE GENOMIC DNA]</scope>
    <source>
        <strain evidence="10">98AG31 / pathotype 3-4-7</strain>
    </source>
</reference>
<dbReference type="EMBL" id="GL883094">
    <property type="protein sequence ID" value="EGG10615.1"/>
    <property type="molecule type" value="Genomic_DNA"/>
</dbReference>
<evidence type="ECO:0000256" key="3">
    <source>
        <dbReference type="ARBA" id="ARBA00022552"/>
    </source>
</evidence>
<dbReference type="InterPro" id="IPR006984">
    <property type="entry name" value="Fcf1/UTP23"/>
</dbReference>
<evidence type="ECO:0000259" key="8">
    <source>
        <dbReference type="Pfam" id="PF24779"/>
    </source>
</evidence>
<dbReference type="InParanoid" id="F4R9Y6"/>
<evidence type="ECO:0000256" key="2">
    <source>
        <dbReference type="ARBA" id="ARBA00022517"/>
    </source>
</evidence>
<dbReference type="eggNOG" id="KOG3164">
    <property type="taxonomic scope" value="Eukaryota"/>
</dbReference>
<comment type="function">
    <text evidence="5">Involved in rRNA-processing and ribosome biogenesis.</text>
</comment>
<dbReference type="Pfam" id="PF04900">
    <property type="entry name" value="Fcf1"/>
    <property type="match status" value="1"/>
</dbReference>
<feature type="compositionally biased region" description="Basic and acidic residues" evidence="7">
    <location>
        <begin position="255"/>
        <end position="277"/>
    </location>
</feature>
<comment type="similarity">
    <text evidence="6">Belongs to the UTP23/FCF1 family. UTP23 subfamily.</text>
</comment>